<dbReference type="EMBL" id="FRAP01000002">
    <property type="protein sequence ID" value="SHK04924.1"/>
    <property type="molecule type" value="Genomic_DNA"/>
</dbReference>
<evidence type="ECO:0000256" key="1">
    <source>
        <dbReference type="ARBA" id="ARBA00022798"/>
    </source>
</evidence>
<organism evidence="9 10">
    <name type="scientific">Pseudonocardia thermophila</name>
    <dbReference type="NCBI Taxonomy" id="1848"/>
    <lineage>
        <taxon>Bacteria</taxon>
        <taxon>Bacillati</taxon>
        <taxon>Actinomycetota</taxon>
        <taxon>Actinomycetes</taxon>
        <taxon>Pseudonocardiales</taxon>
        <taxon>Pseudonocardiaceae</taxon>
        <taxon>Pseudonocardia</taxon>
    </lineage>
</organism>
<evidence type="ECO:0000256" key="6">
    <source>
        <dbReference type="ARBA" id="ARBA00070406"/>
    </source>
</evidence>
<dbReference type="SMART" id="SM00346">
    <property type="entry name" value="HTH_ICLR"/>
    <property type="match status" value="1"/>
</dbReference>
<dbReference type="InterPro" id="IPR050707">
    <property type="entry name" value="HTH_MetabolicPath_Reg"/>
</dbReference>
<proteinExistence type="predicted"/>
<evidence type="ECO:0000256" key="3">
    <source>
        <dbReference type="ARBA" id="ARBA00023125"/>
    </source>
</evidence>
<dbReference type="SUPFAM" id="SSF55781">
    <property type="entry name" value="GAF domain-like"/>
    <property type="match status" value="1"/>
</dbReference>
<dbReference type="PROSITE" id="PS51078">
    <property type="entry name" value="ICLR_ED"/>
    <property type="match status" value="1"/>
</dbReference>
<comment type="function">
    <text evidence="5">May be an activator protein for the gylABX operon.</text>
</comment>
<dbReference type="GO" id="GO:0045892">
    <property type="term" value="P:negative regulation of DNA-templated transcription"/>
    <property type="evidence" value="ECO:0007669"/>
    <property type="project" value="TreeGrafter"/>
</dbReference>
<feature type="domain" description="IclR-ED" evidence="8">
    <location>
        <begin position="74"/>
        <end position="253"/>
    </location>
</feature>
<dbReference type="InterPro" id="IPR036388">
    <property type="entry name" value="WH-like_DNA-bd_sf"/>
</dbReference>
<evidence type="ECO:0000313" key="9">
    <source>
        <dbReference type="EMBL" id="SHK04924.1"/>
    </source>
</evidence>
<dbReference type="GO" id="GO:0006071">
    <property type="term" value="P:glycerol metabolic process"/>
    <property type="evidence" value="ECO:0007669"/>
    <property type="project" value="UniProtKB-KW"/>
</dbReference>
<sequence>MPEPVRGGGVQSLDRAFALLEHLADAPGPDGVALSELAARSGLPLPTIHRLVRTLVASGHVRQLPSRRYALGPRLIRLGEAASRMLGEWARPQLTALVEATGESANLAMLDGDAVVYVAQVPSRHAMRMFTEVGRRVPAHCTGVGKALLATLPPAEARALITRTGLPAATPHTITDPDALMRELDRIRARGYAVDDAEQELGVRCVAVAIPGAPSATAISVSGPAARVTWEAVENFAPRLRAAAEALAGQLSAAQSG</sequence>
<dbReference type="FunFam" id="1.10.10.10:FF:000056">
    <property type="entry name" value="IclR family transcriptional regulator"/>
    <property type="match status" value="1"/>
</dbReference>
<dbReference type="InterPro" id="IPR029016">
    <property type="entry name" value="GAF-like_dom_sf"/>
</dbReference>
<dbReference type="InterPro" id="IPR036390">
    <property type="entry name" value="WH_DNA-bd_sf"/>
</dbReference>
<dbReference type="PANTHER" id="PTHR30136:SF24">
    <property type="entry name" value="HTH-TYPE TRANSCRIPTIONAL REPRESSOR ALLR"/>
    <property type="match status" value="1"/>
</dbReference>
<dbReference type="PANTHER" id="PTHR30136">
    <property type="entry name" value="HELIX-TURN-HELIX TRANSCRIPTIONAL REGULATOR, ICLR FAMILY"/>
    <property type="match status" value="1"/>
</dbReference>
<dbReference type="Gene3D" id="1.10.10.10">
    <property type="entry name" value="Winged helix-like DNA-binding domain superfamily/Winged helix DNA-binding domain"/>
    <property type="match status" value="1"/>
</dbReference>
<evidence type="ECO:0000256" key="5">
    <source>
        <dbReference type="ARBA" id="ARBA00058938"/>
    </source>
</evidence>
<evidence type="ECO:0000256" key="2">
    <source>
        <dbReference type="ARBA" id="ARBA00023015"/>
    </source>
</evidence>
<dbReference type="InterPro" id="IPR005471">
    <property type="entry name" value="Tscrpt_reg_IclR_N"/>
</dbReference>
<name>A0A1M6PAG0_PSETH</name>
<gene>
    <name evidence="9" type="ORF">SAMN05443637_102146</name>
</gene>
<dbReference type="Proteomes" id="UP000184363">
    <property type="component" value="Unassembled WGS sequence"/>
</dbReference>
<evidence type="ECO:0000259" key="7">
    <source>
        <dbReference type="PROSITE" id="PS51077"/>
    </source>
</evidence>
<dbReference type="RefSeq" id="WP_234996924.1">
    <property type="nucleotide sequence ID" value="NZ_CALGVN010000053.1"/>
</dbReference>
<dbReference type="GO" id="GO:0003677">
    <property type="term" value="F:DNA binding"/>
    <property type="evidence" value="ECO:0007669"/>
    <property type="project" value="UniProtKB-KW"/>
</dbReference>
<evidence type="ECO:0000256" key="4">
    <source>
        <dbReference type="ARBA" id="ARBA00023163"/>
    </source>
</evidence>
<dbReference type="PROSITE" id="PS51077">
    <property type="entry name" value="HTH_ICLR"/>
    <property type="match status" value="1"/>
</dbReference>
<dbReference type="InterPro" id="IPR014757">
    <property type="entry name" value="Tscrpt_reg_IclR_C"/>
</dbReference>
<dbReference type="Gene3D" id="3.30.450.40">
    <property type="match status" value="1"/>
</dbReference>
<keyword evidence="4" id="KW-0804">Transcription</keyword>
<dbReference type="AlphaFoldDB" id="A0A1M6PAG0"/>
<dbReference type="GO" id="GO:0003700">
    <property type="term" value="F:DNA-binding transcription factor activity"/>
    <property type="evidence" value="ECO:0007669"/>
    <property type="project" value="TreeGrafter"/>
</dbReference>
<accession>A0A1M6PAG0</accession>
<keyword evidence="1" id="KW-0319">Glycerol metabolism</keyword>
<protein>
    <recommendedName>
        <fullName evidence="6">Glycerol operon regulatory protein</fullName>
    </recommendedName>
</protein>
<dbReference type="Pfam" id="PF09339">
    <property type="entry name" value="HTH_IclR"/>
    <property type="match status" value="1"/>
</dbReference>
<keyword evidence="3" id="KW-0238">DNA-binding</keyword>
<evidence type="ECO:0000259" key="8">
    <source>
        <dbReference type="PROSITE" id="PS51078"/>
    </source>
</evidence>
<feature type="domain" description="HTH iclR-type" evidence="7">
    <location>
        <begin position="10"/>
        <end position="73"/>
    </location>
</feature>
<dbReference type="SUPFAM" id="SSF46785">
    <property type="entry name" value="Winged helix' DNA-binding domain"/>
    <property type="match status" value="1"/>
</dbReference>
<dbReference type="Pfam" id="PF01614">
    <property type="entry name" value="IclR_C"/>
    <property type="match status" value="1"/>
</dbReference>
<dbReference type="STRING" id="1848.SAMN05443637_102146"/>
<keyword evidence="10" id="KW-1185">Reference proteome</keyword>
<evidence type="ECO:0000313" key="10">
    <source>
        <dbReference type="Proteomes" id="UP000184363"/>
    </source>
</evidence>
<reference evidence="9 10" key="1">
    <citation type="submission" date="2016-11" db="EMBL/GenBank/DDBJ databases">
        <authorList>
            <person name="Jaros S."/>
            <person name="Januszkiewicz K."/>
            <person name="Wedrychowicz H."/>
        </authorList>
    </citation>
    <scope>NUCLEOTIDE SEQUENCE [LARGE SCALE GENOMIC DNA]</scope>
    <source>
        <strain evidence="9 10">DSM 43832</strain>
    </source>
</reference>
<keyword evidence="2" id="KW-0805">Transcription regulation</keyword>